<evidence type="ECO:0000256" key="1">
    <source>
        <dbReference type="ARBA" id="ARBA00023002"/>
    </source>
</evidence>
<dbReference type="eggNOG" id="COG2085">
    <property type="taxonomic scope" value="Bacteria"/>
</dbReference>
<protein>
    <submittedName>
        <fullName evidence="3">NADP oxidoreductase, coenzyme F420-dependent</fullName>
    </submittedName>
</protein>
<dbReference type="RefSeq" id="WP_011480332.1">
    <property type="nucleotide sequence ID" value="NC_007947.1"/>
</dbReference>
<feature type="domain" description="Pyrroline-5-carboxylate reductase catalytic N-terminal" evidence="2">
    <location>
        <begin position="38"/>
        <end position="128"/>
    </location>
</feature>
<name>Q1GZF9_METFK</name>
<dbReference type="PANTHER" id="PTHR14239">
    <property type="entry name" value="DUDULIN-RELATED"/>
    <property type="match status" value="1"/>
</dbReference>
<dbReference type="PANTHER" id="PTHR14239:SF10">
    <property type="entry name" value="REDUCTASE"/>
    <property type="match status" value="1"/>
</dbReference>
<proteinExistence type="predicted"/>
<dbReference type="STRING" id="265072.Mfla_2111"/>
<dbReference type="HOGENOM" id="CLU_076368_0_1_4"/>
<reference evidence="3 4" key="1">
    <citation type="submission" date="2006-03" db="EMBL/GenBank/DDBJ databases">
        <title>Complete sequence of Methylobacillus flagellatus KT.</title>
        <authorList>
            <consortium name="US DOE Joint Genome Institute"/>
            <person name="Copeland A."/>
            <person name="Lucas S."/>
            <person name="Lapidus A."/>
            <person name="Barry K."/>
            <person name="Detter J.C."/>
            <person name="Glavina del Rio T."/>
            <person name="Hammon N."/>
            <person name="Israni S."/>
            <person name="Dalin E."/>
            <person name="Tice H."/>
            <person name="Pitluck S."/>
            <person name="Brettin T."/>
            <person name="Bruce D."/>
            <person name="Han C."/>
            <person name="Tapia R."/>
            <person name="Saunders E."/>
            <person name="Gilna P."/>
            <person name="Schmutz J."/>
            <person name="Larimer F."/>
            <person name="Land M."/>
            <person name="Kyrpides N."/>
            <person name="Anderson I."/>
            <person name="Richardson P."/>
        </authorList>
    </citation>
    <scope>NUCLEOTIDE SEQUENCE [LARGE SCALE GENOMIC DNA]</scope>
    <source>
        <strain evidence="4">KT / ATCC 51484 / DSM 6875</strain>
    </source>
</reference>
<keyword evidence="4" id="KW-1185">Reference proteome</keyword>
<evidence type="ECO:0000313" key="4">
    <source>
        <dbReference type="Proteomes" id="UP000002440"/>
    </source>
</evidence>
<dbReference type="GO" id="GO:0016491">
    <property type="term" value="F:oxidoreductase activity"/>
    <property type="evidence" value="ECO:0007669"/>
    <property type="project" value="UniProtKB-KW"/>
</dbReference>
<dbReference type="EMBL" id="CP000284">
    <property type="protein sequence ID" value="ABE50378.1"/>
    <property type="molecule type" value="Genomic_DNA"/>
</dbReference>
<dbReference type="InterPro" id="IPR036291">
    <property type="entry name" value="NAD(P)-bd_dom_sf"/>
</dbReference>
<evidence type="ECO:0000259" key="2">
    <source>
        <dbReference type="Pfam" id="PF03807"/>
    </source>
</evidence>
<dbReference type="Pfam" id="PF03807">
    <property type="entry name" value="F420_oxidored"/>
    <property type="match status" value="1"/>
</dbReference>
<dbReference type="InterPro" id="IPR051267">
    <property type="entry name" value="STEAP_metalloreductase"/>
</dbReference>
<keyword evidence="1" id="KW-0560">Oxidoreductase</keyword>
<organism evidence="3 4">
    <name type="scientific">Methylobacillus flagellatus (strain ATCC 51484 / DSM 6875 / VKM B-1610 / KT)</name>
    <dbReference type="NCBI Taxonomy" id="265072"/>
    <lineage>
        <taxon>Bacteria</taxon>
        <taxon>Pseudomonadati</taxon>
        <taxon>Pseudomonadota</taxon>
        <taxon>Betaproteobacteria</taxon>
        <taxon>Nitrosomonadales</taxon>
        <taxon>Methylophilaceae</taxon>
        <taxon>Methylobacillus</taxon>
    </lineage>
</organism>
<sequence length="240" mass="24927">MRHLSRRHILKLGGGLGLLVAFPFIGHSAYAADGKPLKIGTIGAGNLGGAVGALWVKAGHEVLFSSRDPSSLKSLVERLGPKARAGTVEEAIAFGDAILLAVPYEAYPQIGRDYGAALKGKIVLDAGNANRSSLYPETQANGIGITTAKYLPGARIVRAFNAANHRVFTDNAGRTPRIAIPIAGDDQEALNVAKALISSAGFDPLVVGGLKDADKFAMGTNGFGHILTADELAKKLGIAH</sequence>
<dbReference type="SUPFAM" id="SSF51735">
    <property type="entry name" value="NAD(P)-binding Rossmann-fold domains"/>
    <property type="match status" value="1"/>
</dbReference>
<dbReference type="OrthoDB" id="5499754at2"/>
<dbReference type="InterPro" id="IPR006311">
    <property type="entry name" value="TAT_signal"/>
</dbReference>
<dbReference type="AlphaFoldDB" id="Q1GZF9"/>
<evidence type="ECO:0000313" key="3">
    <source>
        <dbReference type="EMBL" id="ABE50378.1"/>
    </source>
</evidence>
<dbReference type="PROSITE" id="PS51318">
    <property type="entry name" value="TAT"/>
    <property type="match status" value="1"/>
</dbReference>
<dbReference type="Proteomes" id="UP000002440">
    <property type="component" value="Chromosome"/>
</dbReference>
<dbReference type="InterPro" id="IPR028939">
    <property type="entry name" value="P5C_Rdtase_cat_N"/>
</dbReference>
<accession>Q1GZF9</accession>
<gene>
    <name evidence="3" type="ordered locus">Mfla_2111</name>
</gene>
<dbReference type="Gene3D" id="3.40.50.720">
    <property type="entry name" value="NAD(P)-binding Rossmann-like Domain"/>
    <property type="match status" value="1"/>
</dbReference>
<dbReference type="KEGG" id="mfa:Mfla_2111"/>